<reference evidence="2 3" key="1">
    <citation type="journal article" date="2010" name="Cell">
        <title>The genome of Naegleria gruberi illuminates early eukaryotic versatility.</title>
        <authorList>
            <person name="Fritz-Laylin L.K."/>
            <person name="Prochnik S.E."/>
            <person name="Ginger M.L."/>
            <person name="Dacks J.B."/>
            <person name="Carpenter M.L."/>
            <person name="Field M.C."/>
            <person name="Kuo A."/>
            <person name="Paredez A."/>
            <person name="Chapman J."/>
            <person name="Pham J."/>
            <person name="Shu S."/>
            <person name="Neupane R."/>
            <person name="Cipriano M."/>
            <person name="Mancuso J."/>
            <person name="Tu H."/>
            <person name="Salamov A."/>
            <person name="Lindquist E."/>
            <person name="Shapiro H."/>
            <person name="Lucas S."/>
            <person name="Grigoriev I.V."/>
            <person name="Cande W.Z."/>
            <person name="Fulton C."/>
            <person name="Rokhsar D.S."/>
            <person name="Dawson S.C."/>
        </authorList>
    </citation>
    <scope>NUCLEOTIDE SEQUENCE [LARGE SCALE GENOMIC DNA]</scope>
    <source>
        <strain evidence="2 3">NEG-M</strain>
    </source>
</reference>
<evidence type="ECO:0000313" key="3">
    <source>
        <dbReference type="Proteomes" id="UP000006671"/>
    </source>
</evidence>
<proteinExistence type="predicted"/>
<keyword evidence="3" id="KW-1185">Reference proteome</keyword>
<dbReference type="InterPro" id="IPR001810">
    <property type="entry name" value="F-box_dom"/>
</dbReference>
<organism evidence="3">
    <name type="scientific">Naegleria gruberi</name>
    <name type="common">Amoeba</name>
    <dbReference type="NCBI Taxonomy" id="5762"/>
    <lineage>
        <taxon>Eukaryota</taxon>
        <taxon>Discoba</taxon>
        <taxon>Heterolobosea</taxon>
        <taxon>Tetramitia</taxon>
        <taxon>Eutetramitia</taxon>
        <taxon>Vahlkampfiidae</taxon>
        <taxon>Naegleria</taxon>
    </lineage>
</organism>
<dbReference type="Proteomes" id="UP000006671">
    <property type="component" value="Unassembled WGS sequence"/>
</dbReference>
<dbReference type="InterPro" id="IPR001611">
    <property type="entry name" value="Leu-rich_rpt"/>
</dbReference>
<dbReference type="VEuPathDB" id="AmoebaDB:NAEGRDRAFT_81861"/>
<dbReference type="InterPro" id="IPR036047">
    <property type="entry name" value="F-box-like_dom_sf"/>
</dbReference>
<dbReference type="Pfam" id="PF13516">
    <property type="entry name" value="LRR_6"/>
    <property type="match status" value="1"/>
</dbReference>
<gene>
    <name evidence="2" type="ORF">NAEGRDRAFT_81861</name>
</gene>
<dbReference type="Gene3D" id="3.80.10.10">
    <property type="entry name" value="Ribonuclease Inhibitor"/>
    <property type="match status" value="2"/>
</dbReference>
<dbReference type="GO" id="GO:0031146">
    <property type="term" value="P:SCF-dependent proteasomal ubiquitin-dependent protein catabolic process"/>
    <property type="evidence" value="ECO:0007669"/>
    <property type="project" value="TreeGrafter"/>
</dbReference>
<dbReference type="SMART" id="SM00367">
    <property type="entry name" value="LRR_CC"/>
    <property type="match status" value="6"/>
</dbReference>
<dbReference type="InterPro" id="IPR032675">
    <property type="entry name" value="LRR_dom_sf"/>
</dbReference>
<dbReference type="GO" id="GO:0019005">
    <property type="term" value="C:SCF ubiquitin ligase complex"/>
    <property type="evidence" value="ECO:0007669"/>
    <property type="project" value="TreeGrafter"/>
</dbReference>
<dbReference type="eggNOG" id="KOG4341">
    <property type="taxonomic scope" value="Eukaryota"/>
</dbReference>
<protein>
    <submittedName>
        <fullName evidence="2">F-box-containing LRR repeat protein</fullName>
    </submittedName>
</protein>
<dbReference type="InterPro" id="IPR006553">
    <property type="entry name" value="Leu-rich_rpt_Cys-con_subtyp"/>
</dbReference>
<accession>D2VZR3</accession>
<dbReference type="SUPFAM" id="SSF52047">
    <property type="entry name" value="RNI-like"/>
    <property type="match status" value="1"/>
</dbReference>
<dbReference type="AlphaFoldDB" id="D2VZR3"/>
<dbReference type="GeneID" id="8857620"/>
<dbReference type="OrthoDB" id="550575at2759"/>
<dbReference type="PANTHER" id="PTHR13318:SF95">
    <property type="entry name" value="F-BOX PROTEIN YLR352W"/>
    <property type="match status" value="1"/>
</dbReference>
<dbReference type="InParanoid" id="D2VZR3"/>
<dbReference type="SUPFAM" id="SSF81383">
    <property type="entry name" value="F-box domain"/>
    <property type="match status" value="1"/>
</dbReference>
<dbReference type="PANTHER" id="PTHR13318">
    <property type="entry name" value="PARTNER OF PAIRED, ISOFORM B-RELATED"/>
    <property type="match status" value="1"/>
</dbReference>
<sequence length="573" mass="65414">MITPTIFNSDVRGMVDDEDDCQMVISPMERYSDHSLVNLPSEIIHLICQYLQSHDLFYSLFALSRHWYESLAMYPTIFLRRCKNAEGAIQVLRNRFKDLRFLNLSGLQLYDENGCKTDSSNTILKVLRDSMREGCTKLNYFRMANCLTSPKQVKVDEPQKTEELTLDEYDMVGDGNNWIAEPAGNGYGEEVIIEVSPKFIETVVFEMMGQIKKIQVEDIIDPYDANCNAQPKEVSFYISRCKNISTEAFESLGRNPRFCSSVTKMMLEWDVGVNSQSICVMSQYFTNITSLSIANCVNIDSAGFEAISKMTGIHTLTLVGTTIRDADLLTISKLPNLKSIDLTGCKNTVQSEETIVQFLTNCPQMEELFLVDCNLTDWTLHIIKEKLKNLKFLDISWNVDFTDEGMFNILGELPNLESFNITTGAKIELAILLKDDNSLLASSEDVGKDLYTPLLPKLTKLNLSMRNYQCNESIQAVLRNTPNLVSLQLSGCSRLTDDSFSNINPKIYPLRKLKEVHLMRCSWLTDESLNKLMPLCISSLENLFLQRSKFSKQKIDEWKYKLENIKKIGYPKR</sequence>
<name>D2VZR3_NAEGR</name>
<evidence type="ECO:0000259" key="1">
    <source>
        <dbReference type="PROSITE" id="PS50181"/>
    </source>
</evidence>
<dbReference type="RefSeq" id="XP_002670447.1">
    <property type="nucleotide sequence ID" value="XM_002670401.1"/>
</dbReference>
<evidence type="ECO:0000313" key="2">
    <source>
        <dbReference type="EMBL" id="EFC37703.1"/>
    </source>
</evidence>
<dbReference type="KEGG" id="ngr:NAEGRDRAFT_81861"/>
<dbReference type="EMBL" id="GG738915">
    <property type="protein sequence ID" value="EFC37703.1"/>
    <property type="molecule type" value="Genomic_DNA"/>
</dbReference>
<feature type="domain" description="F-box" evidence="1">
    <location>
        <begin position="33"/>
        <end position="81"/>
    </location>
</feature>
<dbReference type="STRING" id="5762.D2VZR3"/>
<dbReference type="PROSITE" id="PS50181">
    <property type="entry name" value="FBOX"/>
    <property type="match status" value="1"/>
</dbReference>